<name>U9SKA1_RHIID</name>
<evidence type="ECO:0000313" key="1">
    <source>
        <dbReference type="EMBL" id="ERZ96319.1"/>
    </source>
</evidence>
<dbReference type="HOGENOM" id="CLU_1807253_0_0_1"/>
<dbReference type="GO" id="GO:0003676">
    <property type="term" value="F:nucleic acid binding"/>
    <property type="evidence" value="ECO:0007669"/>
    <property type="project" value="InterPro"/>
</dbReference>
<dbReference type="Gene3D" id="3.30.420.10">
    <property type="entry name" value="Ribonuclease H-like superfamily/Ribonuclease H"/>
    <property type="match status" value="1"/>
</dbReference>
<dbReference type="VEuPathDB" id="FungiDB:RhiirFUN_022881"/>
<gene>
    <name evidence="1" type="ORF">GLOINDRAFT_89553</name>
</gene>
<reference evidence="1" key="1">
    <citation type="submission" date="2013-07" db="EMBL/GenBank/DDBJ databases">
        <title>The genome of an arbuscular mycorrhizal fungus provides insights into the evolution of the oldest plant symbiosis.</title>
        <authorList>
            <consortium name="DOE Joint Genome Institute"/>
            <person name="Tisserant E."/>
            <person name="Malbreil M."/>
            <person name="Kuo A."/>
            <person name="Kohler A."/>
            <person name="Symeonidi A."/>
            <person name="Balestrini R."/>
            <person name="Charron P."/>
            <person name="Duensing N."/>
            <person name="Frei-dit-Frey N."/>
            <person name="Gianinazzi-Pearson V."/>
            <person name="Gilbert B."/>
            <person name="Handa Y."/>
            <person name="Hijri M."/>
            <person name="Kaul R."/>
            <person name="Kawaguchi M."/>
            <person name="Krajinski F."/>
            <person name="Lammers P."/>
            <person name="Lapierre D."/>
            <person name="Masclaux F.G."/>
            <person name="Murat C."/>
            <person name="Morin E."/>
            <person name="Ndikumana S."/>
            <person name="Pagni M."/>
            <person name="Petitpierre D."/>
            <person name="Requena N."/>
            <person name="Rosikiewicz P."/>
            <person name="Riley R."/>
            <person name="Saito K."/>
            <person name="San Clemente H."/>
            <person name="Shapiro H."/>
            <person name="van Tuinen D."/>
            <person name="Becard G."/>
            <person name="Bonfante P."/>
            <person name="Paszkowski U."/>
            <person name="Shachar-Hill Y."/>
            <person name="Young J.P."/>
            <person name="Sanders I.R."/>
            <person name="Henrissat B."/>
            <person name="Rensing S.A."/>
            <person name="Grigoriev I.V."/>
            <person name="Corradi N."/>
            <person name="Roux C."/>
            <person name="Martin F."/>
        </authorList>
    </citation>
    <scope>NUCLEOTIDE SEQUENCE</scope>
    <source>
        <strain evidence="1">DAOM 197198</strain>
    </source>
</reference>
<dbReference type="EMBL" id="KI300561">
    <property type="protein sequence ID" value="ERZ96319.1"/>
    <property type="molecule type" value="Genomic_DNA"/>
</dbReference>
<proteinExistence type="predicted"/>
<organism evidence="1">
    <name type="scientific">Rhizophagus irregularis (strain DAOM 181602 / DAOM 197198 / MUCL 43194)</name>
    <name type="common">Arbuscular mycorrhizal fungus</name>
    <name type="synonym">Glomus intraradices</name>
    <dbReference type="NCBI Taxonomy" id="747089"/>
    <lineage>
        <taxon>Eukaryota</taxon>
        <taxon>Fungi</taxon>
        <taxon>Fungi incertae sedis</taxon>
        <taxon>Mucoromycota</taxon>
        <taxon>Glomeromycotina</taxon>
        <taxon>Glomeromycetes</taxon>
        <taxon>Glomerales</taxon>
        <taxon>Glomeraceae</taxon>
        <taxon>Rhizophagus</taxon>
    </lineage>
</organism>
<dbReference type="InterPro" id="IPR036397">
    <property type="entry name" value="RNaseH_sf"/>
</dbReference>
<protein>
    <submittedName>
        <fullName evidence="1">Uncharacterized protein</fullName>
    </submittedName>
</protein>
<sequence length="143" mass="17016">MGTRRIWNVNSIGIWKMVYNLVKDNNLIIVMNKVKVHSDDTGNNIADSLSKQGLNEKDDDYRVYINIDSETSWEYMVYWKGNITRKFKKFMKKYNQVKLISFIPKVNSVPNGFLCLKLKIYRKMNNLHMKTKKLLNRGDRNYI</sequence>
<accession>U9SKA1</accession>
<dbReference type="AlphaFoldDB" id="U9SKA1"/>